<dbReference type="Proteomes" id="UP000270471">
    <property type="component" value="Unassembled WGS sequence"/>
</dbReference>
<feature type="domain" description="GCVT N-terminal" evidence="2">
    <location>
        <begin position="37"/>
        <end position="252"/>
    </location>
</feature>
<accession>A0A3M0IBY5</accession>
<proteinExistence type="predicted"/>
<name>A0A3M0IBY5_9ACTN</name>
<dbReference type="EMBL" id="PENI01000005">
    <property type="protein sequence ID" value="RMB85972.1"/>
    <property type="molecule type" value="Genomic_DNA"/>
</dbReference>
<dbReference type="InterPro" id="IPR027266">
    <property type="entry name" value="TrmE/GcvT-like"/>
</dbReference>
<keyword evidence="3" id="KW-0489">Methyltransferase</keyword>
<dbReference type="GO" id="GO:0008168">
    <property type="term" value="F:methyltransferase activity"/>
    <property type="evidence" value="ECO:0007669"/>
    <property type="project" value="UniProtKB-KW"/>
</dbReference>
<organism evidence="3 4">
    <name type="scientific">Streptomyces shenzhenensis</name>
    <dbReference type="NCBI Taxonomy" id="943815"/>
    <lineage>
        <taxon>Bacteria</taxon>
        <taxon>Bacillati</taxon>
        <taxon>Actinomycetota</taxon>
        <taxon>Actinomycetes</taxon>
        <taxon>Kitasatosporales</taxon>
        <taxon>Streptomycetaceae</taxon>
        <taxon>Streptomyces</taxon>
    </lineage>
</organism>
<dbReference type="PIRSF" id="PIRSF006487">
    <property type="entry name" value="GcvT"/>
    <property type="match status" value="1"/>
</dbReference>
<dbReference type="PANTHER" id="PTHR43757:SF2">
    <property type="entry name" value="AMINOMETHYLTRANSFERASE, MITOCHONDRIAL"/>
    <property type="match status" value="1"/>
</dbReference>
<protein>
    <submittedName>
        <fullName evidence="3">Aminomethyltransferase</fullName>
    </submittedName>
</protein>
<keyword evidence="3" id="KW-0808">Transferase</keyword>
<dbReference type="InterPro" id="IPR028896">
    <property type="entry name" value="GcvT/YgfZ/DmdA"/>
</dbReference>
<evidence type="ECO:0000313" key="3">
    <source>
        <dbReference type="EMBL" id="RMB85972.1"/>
    </source>
</evidence>
<dbReference type="OrthoDB" id="2055370at2"/>
<gene>
    <name evidence="3" type="ORF">CTZ28_10715</name>
</gene>
<dbReference type="SUPFAM" id="SSF103025">
    <property type="entry name" value="Folate-binding domain"/>
    <property type="match status" value="1"/>
</dbReference>
<sequence length="445" mass="49109">MASPSLQDGIDEAGSAVRLRWTDKPQVWTPPVVKPEYSGWREEQAAWQNGVALLNLSYHMWDTFATGPDATRMLSELSANNYENFAIDQAKQLVVVNENGFLIGDAILLRRAEQDYVITGRPTVQNWITYQAQQRGYDVSLSSDPDCSRDAGHVPPFFRYQIQGPYAQQLIEAAFDGPLPETKFFHASHVTLGGKRFRALRHGMAGQPGYEFIGDHADHAPVKEALMKAGERFGLELVGSLAYPTAQAEGGWVPAPIPAIYDDSVSQTAYRSWLPLHTPDGMQPLHGSFYSPEIADYYVTPYELGYGRSISFRHDFLGRDALRALKDAERRHKVTLVMRADDVASVLGAGHGIVNTLAKQRVESGDGGLVGKTEYTAFSDPYGTMLSLALVSQDMAEPGTEVTVVWGDHPGGDVAQDAELSLPRIRATVRPCPYNEFARAGYRQD</sequence>
<feature type="binding site" evidence="1">
    <location>
        <position position="211"/>
    </location>
    <ligand>
        <name>substrate</name>
    </ligand>
</feature>
<dbReference type="InterPro" id="IPR006222">
    <property type="entry name" value="GCVT_N"/>
</dbReference>
<evidence type="ECO:0000256" key="1">
    <source>
        <dbReference type="PIRSR" id="PIRSR006487-1"/>
    </source>
</evidence>
<evidence type="ECO:0000313" key="4">
    <source>
        <dbReference type="Proteomes" id="UP000270471"/>
    </source>
</evidence>
<comment type="caution">
    <text evidence="3">The sequence shown here is derived from an EMBL/GenBank/DDBJ whole genome shotgun (WGS) entry which is preliminary data.</text>
</comment>
<evidence type="ECO:0000259" key="2">
    <source>
        <dbReference type="Pfam" id="PF01571"/>
    </source>
</evidence>
<dbReference type="GO" id="GO:0032259">
    <property type="term" value="P:methylation"/>
    <property type="evidence" value="ECO:0007669"/>
    <property type="project" value="UniProtKB-KW"/>
</dbReference>
<reference evidence="3 4" key="1">
    <citation type="submission" date="2017-11" db="EMBL/GenBank/DDBJ databases">
        <title>Draft genome of actinobacteria isolated from guarana (Paullinia cupana (Mart.) Ducke.</title>
        <authorList>
            <person name="Siqueira K.A."/>
            <person name="Liotti R.G."/>
            <person name="Mendes T.A.O."/>
            <person name="Soares M.A."/>
        </authorList>
    </citation>
    <scope>NUCLEOTIDE SEQUENCE [LARGE SCALE GENOMIC DNA]</scope>
    <source>
        <strain evidence="3 4">193</strain>
    </source>
</reference>
<dbReference type="PANTHER" id="PTHR43757">
    <property type="entry name" value="AMINOMETHYLTRANSFERASE"/>
    <property type="match status" value="1"/>
</dbReference>
<dbReference type="RefSeq" id="WP_121889076.1">
    <property type="nucleotide sequence ID" value="NZ_PENI01000005.1"/>
</dbReference>
<dbReference type="AlphaFoldDB" id="A0A3M0IBY5"/>
<keyword evidence="4" id="KW-1185">Reference proteome</keyword>
<dbReference type="Pfam" id="PF01571">
    <property type="entry name" value="GCV_T"/>
    <property type="match status" value="1"/>
</dbReference>
<dbReference type="Gene3D" id="3.30.1360.120">
    <property type="entry name" value="Probable tRNA modification gtpase trme, domain 1"/>
    <property type="match status" value="1"/>
</dbReference>